<accession>A0ABW1RT85</accession>
<comment type="caution">
    <text evidence="2">The sequence shown here is derived from an EMBL/GenBank/DDBJ whole genome shotgun (WGS) entry which is preliminary data.</text>
</comment>
<organism evidence="2 3">
    <name type="scientific">Weissella sagaensis</name>
    <dbReference type="NCBI Taxonomy" id="2559928"/>
    <lineage>
        <taxon>Bacteria</taxon>
        <taxon>Bacillati</taxon>
        <taxon>Bacillota</taxon>
        <taxon>Bacilli</taxon>
        <taxon>Lactobacillales</taxon>
        <taxon>Lactobacillaceae</taxon>
        <taxon>Weissella</taxon>
    </lineage>
</organism>
<evidence type="ECO:0000256" key="1">
    <source>
        <dbReference type="SAM" id="Coils"/>
    </source>
</evidence>
<dbReference type="Proteomes" id="UP001596158">
    <property type="component" value="Unassembled WGS sequence"/>
</dbReference>
<proteinExistence type="predicted"/>
<keyword evidence="3" id="KW-1185">Reference proteome</keyword>
<protein>
    <submittedName>
        <fullName evidence="2">Uncharacterized protein</fullName>
    </submittedName>
</protein>
<evidence type="ECO:0000313" key="2">
    <source>
        <dbReference type="EMBL" id="MFC6178665.1"/>
    </source>
</evidence>
<reference evidence="3" key="1">
    <citation type="journal article" date="2019" name="Int. J. Syst. Evol. Microbiol.">
        <title>The Global Catalogue of Microorganisms (GCM) 10K type strain sequencing project: providing services to taxonomists for standard genome sequencing and annotation.</title>
        <authorList>
            <consortium name="The Broad Institute Genomics Platform"/>
            <consortium name="The Broad Institute Genome Sequencing Center for Infectious Disease"/>
            <person name="Wu L."/>
            <person name="Ma J."/>
        </authorList>
    </citation>
    <scope>NUCLEOTIDE SEQUENCE [LARGE SCALE GENOMIC DNA]</scope>
    <source>
        <strain evidence="3">CCM 8924</strain>
    </source>
</reference>
<dbReference type="RefSeq" id="WP_137600624.1">
    <property type="nucleotide sequence ID" value="NZ_BJDT01000004.1"/>
</dbReference>
<gene>
    <name evidence="2" type="ORF">ACFQGR_04600</name>
</gene>
<sequence length="117" mass="13838">MAFNTQLTNKHIQELNKNINDVLADVDPKIRRLLTELVNHVRYYADLEDENVLTSIADLQNEVKDMTIVYEYEDRLNELEATIEQLKKENRQLAKRLDKLEKQGGQRIRGWRGKNNE</sequence>
<keyword evidence="1" id="KW-0175">Coiled coil</keyword>
<evidence type="ECO:0000313" key="3">
    <source>
        <dbReference type="Proteomes" id="UP001596158"/>
    </source>
</evidence>
<name>A0ABW1RT85_9LACO</name>
<feature type="coiled-coil region" evidence="1">
    <location>
        <begin position="69"/>
        <end position="103"/>
    </location>
</feature>
<dbReference type="EMBL" id="JBHSSG010000010">
    <property type="protein sequence ID" value="MFC6178665.1"/>
    <property type="molecule type" value="Genomic_DNA"/>
</dbReference>